<evidence type="ECO:0000313" key="10">
    <source>
        <dbReference type="Xenbase" id="XB-GENE-975969"/>
    </source>
</evidence>
<dbReference type="AlphaFoldDB" id="Q6GM50"/>
<dbReference type="Pfam" id="PF00076">
    <property type="entry name" value="RRM_1"/>
    <property type="match status" value="1"/>
</dbReference>
<dbReference type="GO" id="GO:0000381">
    <property type="term" value="P:regulation of alternative mRNA splicing, via spliceosome"/>
    <property type="evidence" value="ECO:0000318"/>
    <property type="project" value="GO_Central"/>
</dbReference>
<dbReference type="Bgee" id="444558">
    <property type="expression patterns" value="Expressed in pancreas and 18 other cell types or tissues"/>
</dbReference>
<keyword evidence="2 4" id="KW-0694">RNA-binding</keyword>
<dbReference type="GO" id="GO:0005634">
    <property type="term" value="C:nucleus"/>
    <property type="evidence" value="ECO:0000318"/>
    <property type="project" value="GO_Central"/>
</dbReference>
<evidence type="ECO:0000256" key="5">
    <source>
        <dbReference type="SAM" id="MobiDB-lite"/>
    </source>
</evidence>
<dbReference type="GO" id="GO:0003727">
    <property type="term" value="F:single-stranded RNA binding"/>
    <property type="evidence" value="ECO:0000318"/>
    <property type="project" value="GO_Central"/>
</dbReference>
<dbReference type="SUPFAM" id="SSF54928">
    <property type="entry name" value="RNA-binding domain, RBD"/>
    <property type="match status" value="1"/>
</dbReference>
<evidence type="ECO:0000256" key="2">
    <source>
        <dbReference type="ARBA" id="ARBA00022884"/>
    </source>
</evidence>
<dbReference type="Proteomes" id="UP000186698">
    <property type="component" value="Chromosome 2S"/>
</dbReference>
<keyword evidence="8" id="KW-1185">Reference proteome</keyword>
<dbReference type="SMART" id="SM00360">
    <property type="entry name" value="RRM"/>
    <property type="match status" value="1"/>
</dbReference>
<dbReference type="PROSITE" id="PS50102">
    <property type="entry name" value="RRM"/>
    <property type="match status" value="1"/>
</dbReference>
<evidence type="ECO:0000256" key="1">
    <source>
        <dbReference type="ARBA" id="ARBA00004642"/>
    </source>
</evidence>
<dbReference type="InterPro" id="IPR012677">
    <property type="entry name" value="Nucleotide-bd_a/b_plait_sf"/>
</dbReference>
<dbReference type="CTD" id="444558"/>
<dbReference type="DNASU" id="444558"/>
<proteinExistence type="evidence at transcript level"/>
<dbReference type="GeneID" id="444558"/>
<dbReference type="InterPro" id="IPR000504">
    <property type="entry name" value="RRM_dom"/>
</dbReference>
<sequence length="255" mass="29100">MFRRQEELDRTLFVGNLDCNVNEEILYELFLQAGPLTKATIAKDKEGNSKAFGFIRFKHSESVPYAKALLNGIRLYGRAIKVHYQFGSSFSSEETNAPQSSANGFTPYPQDYGMSGPEDRSAALSTTNFVDNNYFHQTFMYFQGMINQCLSYGWMGQQPSCSTLAFPWHNDNPFPWPNESGSDGVPGPSSMDCNANSYRAYQNCEHPNKKRKKQTHDSTSNSSDLNQHEQSHKPRKRKKKKKEDLDVFGQKQKKF</sequence>
<dbReference type="AGR" id="Xenbase:XB-GENE-975969"/>
<evidence type="ECO:0000259" key="6">
    <source>
        <dbReference type="PROSITE" id="PS50102"/>
    </source>
</evidence>
<dbReference type="PANTHER" id="PTHR13798">
    <property type="entry name" value="RNA BINDING MOTIF RBM PROTEIN -RELATED"/>
    <property type="match status" value="1"/>
</dbReference>
<dbReference type="GO" id="GO:0005654">
    <property type="term" value="C:nucleoplasm"/>
    <property type="evidence" value="ECO:0007669"/>
    <property type="project" value="UniProtKB-SubCell"/>
</dbReference>
<dbReference type="PANTHER" id="PTHR13798:SF5">
    <property type="entry name" value="SPLICING REGULATOR RBM11"/>
    <property type="match status" value="1"/>
</dbReference>
<protein>
    <submittedName>
        <fullName evidence="7">MGC83967 protein</fullName>
    </submittedName>
    <submittedName>
        <fullName evidence="9">RNA binding motif protein 11 S homeolog</fullName>
    </submittedName>
</protein>
<feature type="region of interest" description="Disordered" evidence="5">
    <location>
        <begin position="204"/>
        <end position="255"/>
    </location>
</feature>
<name>Q6GM50_XENLA</name>
<reference evidence="9" key="4">
    <citation type="submission" date="2025-04" db="UniProtKB">
        <authorList>
            <consortium name="RefSeq"/>
        </authorList>
    </citation>
    <scope>IDENTIFICATION</scope>
</reference>
<keyword evidence="3" id="KW-0539">Nucleus</keyword>
<dbReference type="RefSeq" id="NP_001086129.1">
    <property type="nucleotide sequence ID" value="NM_001092660.1"/>
</dbReference>
<evidence type="ECO:0000313" key="8">
    <source>
        <dbReference type="Proteomes" id="UP000186698"/>
    </source>
</evidence>
<accession>Q6GM50</accession>
<evidence type="ECO:0000313" key="7">
    <source>
        <dbReference type="EMBL" id="AAH74235.1"/>
    </source>
</evidence>
<dbReference type="EMBL" id="BC074235">
    <property type="protein sequence ID" value="AAH74235.1"/>
    <property type="molecule type" value="mRNA"/>
</dbReference>
<reference evidence="9" key="1">
    <citation type="journal article" date="2002" name="Dev. Dyn.">
        <title>Genetic and genomic tools for Xenopus research: The NIH Xenopus initiative.</title>
        <authorList>
            <person name="Klein S.L."/>
            <person name="Strausberg R.L."/>
            <person name="Wagner L."/>
            <person name="Pontius J."/>
            <person name="Clifton S.W."/>
            <person name="Richardson P."/>
        </authorList>
    </citation>
    <scope>NUCLEOTIDE SEQUENCE</scope>
</reference>
<evidence type="ECO:0000313" key="9">
    <source>
        <dbReference type="RefSeq" id="NP_001086129.1"/>
    </source>
</evidence>
<organism evidence="7">
    <name type="scientific">Xenopus laevis</name>
    <name type="common">African clawed frog</name>
    <dbReference type="NCBI Taxonomy" id="8355"/>
    <lineage>
        <taxon>Eukaryota</taxon>
        <taxon>Metazoa</taxon>
        <taxon>Chordata</taxon>
        <taxon>Craniata</taxon>
        <taxon>Vertebrata</taxon>
        <taxon>Euteleostomi</taxon>
        <taxon>Amphibia</taxon>
        <taxon>Batrachia</taxon>
        <taxon>Anura</taxon>
        <taxon>Pipoidea</taxon>
        <taxon>Pipidae</taxon>
        <taxon>Xenopodinae</taxon>
        <taxon>Xenopus</taxon>
        <taxon>Xenopus</taxon>
    </lineage>
</organism>
<comment type="subcellular location">
    <subcellularLocation>
        <location evidence="1">Nucleus</location>
        <location evidence="1">Nucleoplasm</location>
    </subcellularLocation>
</comment>
<dbReference type="CDD" id="cd12593">
    <property type="entry name" value="RRM_RBM11"/>
    <property type="match status" value="1"/>
</dbReference>
<dbReference type="KEGG" id="xla:444558"/>
<evidence type="ECO:0000256" key="3">
    <source>
        <dbReference type="ARBA" id="ARBA00023242"/>
    </source>
</evidence>
<dbReference type="Gene3D" id="3.30.70.330">
    <property type="match status" value="1"/>
</dbReference>
<evidence type="ECO:0000256" key="4">
    <source>
        <dbReference type="PROSITE-ProRule" id="PRU00176"/>
    </source>
</evidence>
<reference evidence="8" key="3">
    <citation type="submission" date="2024-06" db="UniProtKB">
        <authorList>
            <consortium name="RefSeq"/>
        </authorList>
    </citation>
    <scope>NUCLEOTIDE SEQUENCE [LARGE SCALE GENOMIC DNA]</scope>
    <source>
        <strain evidence="8">J_2021</strain>
    </source>
</reference>
<dbReference type="InterPro" id="IPR052285">
    <property type="entry name" value="NEXT_complex_subunit"/>
</dbReference>
<reference evidence="7" key="2">
    <citation type="submission" date="2004-06" db="EMBL/GenBank/DDBJ databases">
        <authorList>
            <consortium name="NIH - Xenopus Gene Collection (XGC) project"/>
        </authorList>
    </citation>
    <scope>NUCLEOTIDE SEQUENCE [LARGE SCALE MRNA]</scope>
    <source>
        <tissue evidence="7">Eye</tissue>
    </source>
</reference>
<gene>
    <name evidence="9 10" type="primary">rbm11.S</name>
    <name evidence="7" type="synonym">MGC83967</name>
    <name evidence="9" type="synonym">rbm11</name>
</gene>
<dbReference type="InterPro" id="IPR035979">
    <property type="entry name" value="RBD_domain_sf"/>
</dbReference>
<feature type="domain" description="RRM" evidence="6">
    <location>
        <begin position="10"/>
        <end position="87"/>
    </location>
</feature>
<dbReference type="OrthoDB" id="407442at2759"/>
<dbReference type="Xenbase" id="XB-GENE-975969">
    <property type="gene designation" value="rbm11.S"/>
</dbReference>
<dbReference type="InterPro" id="IPR034501">
    <property type="entry name" value="RBM11_RRM"/>
</dbReference>